<dbReference type="AlphaFoldDB" id="A0AAP9H260"/>
<dbReference type="InterPro" id="IPR045304">
    <property type="entry name" value="LbH_SAT"/>
</dbReference>
<dbReference type="GO" id="GO:0016746">
    <property type="term" value="F:acyltransferase activity"/>
    <property type="evidence" value="ECO:0007669"/>
    <property type="project" value="UniProtKB-KW"/>
</dbReference>
<dbReference type="EMBL" id="CP024636">
    <property type="protein sequence ID" value="QGR05197.1"/>
    <property type="molecule type" value="Genomic_DNA"/>
</dbReference>
<dbReference type="KEGG" id="ppho:CTZ24_01780"/>
<sequence length="178" mass="19972">MTNIIRSLKLTLSEVKMNPGIKSKLVVLLYRLASLHAKRVRVFYPITLAFVILHKFFNEFMFGVEISYRTRIGHGFVIWHAYSVIINSGCVIGKNFNIRQCCTVGGNRLPYPKHFIIGDNVSMGVNSCILGDDIEIGHNVMIGAGAIVMTNIADDHYVVAQKPFIKTRKFQSDAVRVA</sequence>
<keyword evidence="6" id="KW-1185">Reference proteome</keyword>
<dbReference type="EMBL" id="JAUOOM010000003">
    <property type="protein sequence ID" value="MDO6405912.1"/>
    <property type="molecule type" value="Genomic_DNA"/>
</dbReference>
<evidence type="ECO:0000313" key="3">
    <source>
        <dbReference type="EMBL" id="MDO6405912.1"/>
    </source>
</evidence>
<keyword evidence="2" id="KW-0012">Acyltransferase</keyword>
<evidence type="ECO:0000313" key="6">
    <source>
        <dbReference type="Proteomes" id="UP001171299"/>
    </source>
</evidence>
<dbReference type="RefSeq" id="WP_208724628.1">
    <property type="nucleotide sequence ID" value="NZ_CP024636.1"/>
</dbReference>
<dbReference type="Gene3D" id="2.160.10.10">
    <property type="entry name" value="Hexapeptide repeat proteins"/>
    <property type="match status" value="1"/>
</dbReference>
<gene>
    <name evidence="4" type="ORF">CTZ24_01780</name>
    <name evidence="3" type="ORF">Q3404_04920</name>
</gene>
<proteinExistence type="predicted"/>
<dbReference type="InterPro" id="IPR011004">
    <property type="entry name" value="Trimer_LpxA-like_sf"/>
</dbReference>
<reference evidence="5" key="1">
    <citation type="submission" date="2017-11" db="EMBL/GenBank/DDBJ databases">
        <title>Genome sequence of Pantoea sp. MSR2.</title>
        <authorList>
            <person name="Nascimento F.X."/>
        </authorList>
    </citation>
    <scope>NUCLEOTIDE SEQUENCE [LARGE SCALE GENOMIC DNA]</scope>
    <source>
        <strain evidence="5">MSR2</strain>
    </source>
</reference>
<dbReference type="PANTHER" id="PTHR42811">
    <property type="entry name" value="SERINE ACETYLTRANSFERASE"/>
    <property type="match status" value="1"/>
</dbReference>
<evidence type="ECO:0000256" key="2">
    <source>
        <dbReference type="ARBA" id="ARBA00023315"/>
    </source>
</evidence>
<organism evidence="4 5">
    <name type="scientific">Pantoea phytobeneficialis</name>
    <dbReference type="NCBI Taxonomy" id="2052056"/>
    <lineage>
        <taxon>Bacteria</taxon>
        <taxon>Pseudomonadati</taxon>
        <taxon>Pseudomonadota</taxon>
        <taxon>Gammaproteobacteria</taxon>
        <taxon>Enterobacterales</taxon>
        <taxon>Erwiniaceae</taxon>
        <taxon>Pantoea</taxon>
    </lineage>
</organism>
<accession>A0AAP9H260</accession>
<evidence type="ECO:0000313" key="4">
    <source>
        <dbReference type="EMBL" id="QGR05197.1"/>
    </source>
</evidence>
<protein>
    <submittedName>
        <fullName evidence="3">Serine acetyltransferase</fullName>
    </submittedName>
</protein>
<keyword evidence="1" id="KW-0808">Transferase</keyword>
<dbReference type="SUPFAM" id="SSF51161">
    <property type="entry name" value="Trimeric LpxA-like enzymes"/>
    <property type="match status" value="1"/>
</dbReference>
<evidence type="ECO:0000256" key="1">
    <source>
        <dbReference type="ARBA" id="ARBA00022679"/>
    </source>
</evidence>
<dbReference type="CDD" id="cd03354">
    <property type="entry name" value="LbH_SAT"/>
    <property type="match status" value="1"/>
</dbReference>
<evidence type="ECO:0000313" key="5">
    <source>
        <dbReference type="Proteomes" id="UP000424872"/>
    </source>
</evidence>
<dbReference type="Proteomes" id="UP001171299">
    <property type="component" value="Unassembled WGS sequence"/>
</dbReference>
<name>A0AAP9H260_9GAMM</name>
<reference evidence="4" key="2">
    <citation type="journal article" date="2020" name="Environ. Microbiol.">
        <title>The extreme plant-growth-promoting properties of Pantoea phytobeneficialis MSR2 revealed by functional and genomic analysis.</title>
        <authorList>
            <person name="Nascimento F.X."/>
            <person name="Hernandez A.G."/>
            <person name="Glick B.R."/>
            <person name="Rossi M.J."/>
        </authorList>
    </citation>
    <scope>NUCLEOTIDE SEQUENCE</scope>
    <source>
        <strain evidence="4">MSR2</strain>
    </source>
</reference>
<dbReference type="Proteomes" id="UP000424872">
    <property type="component" value="Chromosome"/>
</dbReference>
<reference evidence="3" key="3">
    <citation type="submission" date="2023-07" db="EMBL/GenBank/DDBJ databases">
        <title>The extreme plant-growth-promoting properties of Pantoea phytobeneficialis PF55 revealed by functional and genomic analysis.</title>
        <authorList>
            <person name="Nascimento F.X."/>
            <person name="Marcio R.J."/>
        </authorList>
    </citation>
    <scope>NUCLEOTIDE SEQUENCE</scope>
    <source>
        <strain evidence="3">PF55</strain>
    </source>
</reference>